<dbReference type="Proteomes" id="UP000652755">
    <property type="component" value="Unassembled WGS sequence"/>
</dbReference>
<evidence type="ECO:0000313" key="2">
    <source>
        <dbReference type="Proteomes" id="UP000652755"/>
    </source>
</evidence>
<dbReference type="EMBL" id="JACRYL010000008">
    <property type="protein sequence ID" value="MBC6110863.1"/>
    <property type="molecule type" value="Genomic_DNA"/>
</dbReference>
<evidence type="ECO:0000313" key="1">
    <source>
        <dbReference type="EMBL" id="MBC6110863.1"/>
    </source>
</evidence>
<organism evidence="1 2">
    <name type="scientific">Pedobacter fastidiosus</name>
    <dbReference type="NCBI Taxonomy" id="2765361"/>
    <lineage>
        <taxon>Bacteria</taxon>
        <taxon>Pseudomonadati</taxon>
        <taxon>Bacteroidota</taxon>
        <taxon>Sphingobacteriia</taxon>
        <taxon>Sphingobacteriales</taxon>
        <taxon>Sphingobacteriaceae</taxon>
        <taxon>Pedobacter</taxon>
    </lineage>
</organism>
<dbReference type="RefSeq" id="WP_187071333.1">
    <property type="nucleotide sequence ID" value="NZ_JACRYL010000008.1"/>
</dbReference>
<proteinExistence type="predicted"/>
<accession>A0ABR7KS80</accession>
<protein>
    <submittedName>
        <fullName evidence="1">Uncharacterized protein</fullName>
    </submittedName>
</protein>
<keyword evidence="2" id="KW-1185">Reference proteome</keyword>
<comment type="caution">
    <text evidence="1">The sequence shown here is derived from an EMBL/GenBank/DDBJ whole genome shotgun (WGS) entry which is preliminary data.</text>
</comment>
<reference evidence="1 2" key="1">
    <citation type="submission" date="2020-08" db="EMBL/GenBank/DDBJ databases">
        <authorList>
            <person name="Sun Q."/>
            <person name="Inoue M."/>
        </authorList>
    </citation>
    <scope>NUCLEOTIDE SEQUENCE [LARGE SCALE GENOMIC DNA]</scope>
    <source>
        <strain evidence="1 2">CCM 8938</strain>
    </source>
</reference>
<name>A0ABR7KS80_9SPHI</name>
<gene>
    <name evidence="1" type="ORF">H7U22_10550</name>
</gene>
<sequence>MRKFINTLLKMGLSHFYNYPKMLSKELNAQAKKFLYELNDARHEYSFSTSDKWAITECTASKKATIEKEFYPVLFTECNPDDLPAFASLVSSLLNKTIEIDVVKSNPSKDRVFLVAYCLNKKS</sequence>